<accession>A0AAP0I1E8</accession>
<organism evidence="1 2">
    <name type="scientific">Stephania cephalantha</name>
    <dbReference type="NCBI Taxonomy" id="152367"/>
    <lineage>
        <taxon>Eukaryota</taxon>
        <taxon>Viridiplantae</taxon>
        <taxon>Streptophyta</taxon>
        <taxon>Embryophyta</taxon>
        <taxon>Tracheophyta</taxon>
        <taxon>Spermatophyta</taxon>
        <taxon>Magnoliopsida</taxon>
        <taxon>Ranunculales</taxon>
        <taxon>Menispermaceae</taxon>
        <taxon>Menispermoideae</taxon>
        <taxon>Cissampelideae</taxon>
        <taxon>Stephania</taxon>
    </lineage>
</organism>
<sequence length="70" mass="8157">MDFLTLSQPSKWSLGSTHKLDDKKTIKVQKISHFTTFSLSSLILDEDLGDFGEFQLKIWKFIQRAIEDPR</sequence>
<dbReference type="AlphaFoldDB" id="A0AAP0I1E8"/>
<evidence type="ECO:0000313" key="1">
    <source>
        <dbReference type="EMBL" id="KAK9104490.1"/>
    </source>
</evidence>
<protein>
    <submittedName>
        <fullName evidence="1">Uncharacterized protein</fullName>
    </submittedName>
</protein>
<comment type="caution">
    <text evidence="1">The sequence shown here is derived from an EMBL/GenBank/DDBJ whole genome shotgun (WGS) entry which is preliminary data.</text>
</comment>
<reference evidence="1 2" key="1">
    <citation type="submission" date="2024-01" db="EMBL/GenBank/DDBJ databases">
        <title>Genome assemblies of Stephania.</title>
        <authorList>
            <person name="Yang L."/>
        </authorList>
    </citation>
    <scope>NUCLEOTIDE SEQUENCE [LARGE SCALE GENOMIC DNA]</scope>
    <source>
        <strain evidence="1">JXDWG</strain>
        <tissue evidence="1">Leaf</tissue>
    </source>
</reference>
<keyword evidence="2" id="KW-1185">Reference proteome</keyword>
<proteinExistence type="predicted"/>
<gene>
    <name evidence="1" type="ORF">Scep_021334</name>
</gene>
<evidence type="ECO:0000313" key="2">
    <source>
        <dbReference type="Proteomes" id="UP001419268"/>
    </source>
</evidence>
<dbReference type="EMBL" id="JBBNAG010000009">
    <property type="protein sequence ID" value="KAK9104490.1"/>
    <property type="molecule type" value="Genomic_DNA"/>
</dbReference>
<dbReference type="Proteomes" id="UP001419268">
    <property type="component" value="Unassembled WGS sequence"/>
</dbReference>
<name>A0AAP0I1E8_9MAGN</name>